<gene>
    <name evidence="2" type="ORF">CQ12_25605</name>
</gene>
<evidence type="ECO:0000313" key="3">
    <source>
        <dbReference type="Proteomes" id="UP000050863"/>
    </source>
</evidence>
<dbReference type="SUPFAM" id="SSF53335">
    <property type="entry name" value="S-adenosyl-L-methionine-dependent methyltransferases"/>
    <property type="match status" value="1"/>
</dbReference>
<dbReference type="AlphaFoldDB" id="A0A0R3KF20"/>
<dbReference type="GO" id="GO:0008757">
    <property type="term" value="F:S-adenosylmethionine-dependent methyltransferase activity"/>
    <property type="evidence" value="ECO:0007669"/>
    <property type="project" value="InterPro"/>
</dbReference>
<feature type="domain" description="Methyltransferase type 11" evidence="1">
    <location>
        <begin position="56"/>
        <end position="153"/>
    </location>
</feature>
<organism evidence="2 3">
    <name type="scientific">Bradyrhizobium jicamae</name>
    <dbReference type="NCBI Taxonomy" id="280332"/>
    <lineage>
        <taxon>Bacteria</taxon>
        <taxon>Pseudomonadati</taxon>
        <taxon>Pseudomonadota</taxon>
        <taxon>Alphaproteobacteria</taxon>
        <taxon>Hyphomicrobiales</taxon>
        <taxon>Nitrobacteraceae</taxon>
        <taxon>Bradyrhizobium</taxon>
    </lineage>
</organism>
<dbReference type="PANTHER" id="PTHR43591:SF24">
    <property type="entry name" value="2-METHOXY-6-POLYPRENYL-1,4-BENZOQUINOL METHYLASE, MITOCHONDRIAL"/>
    <property type="match status" value="1"/>
</dbReference>
<protein>
    <submittedName>
        <fullName evidence="2">Methyltransferase</fullName>
    </submittedName>
</protein>
<dbReference type="OrthoDB" id="9777638at2"/>
<dbReference type="RefSeq" id="WP_057840490.1">
    <property type="nucleotide sequence ID" value="NZ_LLXZ01000219.1"/>
</dbReference>
<evidence type="ECO:0000313" key="2">
    <source>
        <dbReference type="EMBL" id="KRQ94171.1"/>
    </source>
</evidence>
<keyword evidence="2" id="KW-0489">Methyltransferase</keyword>
<comment type="caution">
    <text evidence="2">The sequence shown here is derived from an EMBL/GenBank/DDBJ whole genome shotgun (WGS) entry which is preliminary data.</text>
</comment>
<dbReference type="GO" id="GO:0032259">
    <property type="term" value="P:methylation"/>
    <property type="evidence" value="ECO:0007669"/>
    <property type="project" value="UniProtKB-KW"/>
</dbReference>
<name>A0A0R3KF20_9BRAD</name>
<proteinExistence type="predicted"/>
<reference evidence="2 3" key="1">
    <citation type="submission" date="2014-03" db="EMBL/GenBank/DDBJ databases">
        <title>Bradyrhizobium valentinum sp. nov., isolated from effective nodules of Lupinus mariae-josephae, a lupine endemic of basic-lime soils in Eastern Spain.</title>
        <authorList>
            <person name="Duran D."/>
            <person name="Rey L."/>
            <person name="Navarro A."/>
            <person name="Busquets A."/>
            <person name="Imperial J."/>
            <person name="Ruiz-Argueso T."/>
        </authorList>
    </citation>
    <scope>NUCLEOTIDE SEQUENCE [LARGE SCALE GENOMIC DNA]</scope>
    <source>
        <strain evidence="2 3">PAC68</strain>
    </source>
</reference>
<dbReference type="Gene3D" id="3.40.50.150">
    <property type="entry name" value="Vaccinia Virus protein VP39"/>
    <property type="match status" value="1"/>
</dbReference>
<dbReference type="CDD" id="cd02440">
    <property type="entry name" value="AdoMet_MTases"/>
    <property type="match status" value="1"/>
</dbReference>
<evidence type="ECO:0000259" key="1">
    <source>
        <dbReference type="Pfam" id="PF08241"/>
    </source>
</evidence>
<keyword evidence="3" id="KW-1185">Reference proteome</keyword>
<sequence>MNIPHPHDQNADQVAYWNGPAGQRWADRQAVQDVLLKPVADLVVDRAGFKPGERVIDVGCGSGATAIAFACKVAPSGHVLGVDVSGPMLERARQAAPKDLPIDFVLADATVYPFEPASFDVLASRFGVMFFADPTLSFANMRKALKPSGRLAFACWREPRENPFFMAPLMAAYKHVPKLPQVGPEDPGPFAFASEARVRRILGEAGFTGVEMEACPLLLDAAIGRGLDGAVQGALDIGPVSRALDGQPEDARAAVAASIREALTPFAKGDAVLLPASVWIVTARAS</sequence>
<dbReference type="InterPro" id="IPR013216">
    <property type="entry name" value="Methyltransf_11"/>
</dbReference>
<accession>A0A0R3KF20</accession>
<keyword evidence="2" id="KW-0808">Transferase</keyword>
<dbReference type="InterPro" id="IPR029063">
    <property type="entry name" value="SAM-dependent_MTases_sf"/>
</dbReference>
<dbReference type="EMBL" id="LLXZ01000219">
    <property type="protein sequence ID" value="KRQ94171.1"/>
    <property type="molecule type" value="Genomic_DNA"/>
</dbReference>
<dbReference type="PANTHER" id="PTHR43591">
    <property type="entry name" value="METHYLTRANSFERASE"/>
    <property type="match status" value="1"/>
</dbReference>
<dbReference type="STRING" id="280332.CQ12_25605"/>
<dbReference type="Proteomes" id="UP000050863">
    <property type="component" value="Unassembled WGS sequence"/>
</dbReference>
<dbReference type="Pfam" id="PF08241">
    <property type="entry name" value="Methyltransf_11"/>
    <property type="match status" value="1"/>
</dbReference>